<keyword evidence="1" id="KW-0472">Membrane</keyword>
<feature type="transmembrane region" description="Helical" evidence="1">
    <location>
        <begin position="68"/>
        <end position="88"/>
    </location>
</feature>
<sequence length="269" mass="30257">MITIGIIAIFLYTAAWATLATRWRANLKQTPPPAYSKHYLWMWLVAASCHAAYLYAPLFHQHHLALDFLSAASHVMWLAGQILLITAITHRLESLNLFTIPFIALSLLLQLSVPVSEETKLVLMSGLGVHIFSALLAYSMLMIAAIQGVLLAYQHNHLHNHRPNALLRALPALQDMDNLLFRFISVGVALLSLALITGFIYLDNLFGQHVAHKTILSIIAWFVFSALLYGRWRYGWRGISATRWTLSGFGILMLAFFGTKFVQEYLLAP</sequence>
<feature type="transmembrane region" description="Helical" evidence="1">
    <location>
        <begin position="95"/>
        <end position="115"/>
    </location>
</feature>
<keyword evidence="3" id="KW-0378">Hydrolase</keyword>
<protein>
    <submittedName>
        <fullName evidence="3">Phosphohydrolase</fullName>
    </submittedName>
</protein>
<evidence type="ECO:0000256" key="1">
    <source>
        <dbReference type="SAM" id="Phobius"/>
    </source>
</evidence>
<organism evidence="3 4">
    <name type="scientific">Leucothrix pacifica</name>
    <dbReference type="NCBI Taxonomy" id="1247513"/>
    <lineage>
        <taxon>Bacteria</taxon>
        <taxon>Pseudomonadati</taxon>
        <taxon>Pseudomonadota</taxon>
        <taxon>Gammaproteobacteria</taxon>
        <taxon>Thiotrichales</taxon>
        <taxon>Thiotrichaceae</taxon>
        <taxon>Leucothrix</taxon>
    </lineage>
</organism>
<evidence type="ECO:0000313" key="4">
    <source>
        <dbReference type="Proteomes" id="UP000245539"/>
    </source>
</evidence>
<dbReference type="RefSeq" id="WP_109836133.1">
    <property type="nucleotide sequence ID" value="NZ_QGKM01000005.1"/>
</dbReference>
<feature type="transmembrane region" description="Helical" evidence="1">
    <location>
        <begin position="6"/>
        <end position="27"/>
    </location>
</feature>
<dbReference type="AlphaFoldDB" id="A0A317CN64"/>
<feature type="transmembrane region" description="Helical" evidence="1">
    <location>
        <begin position="244"/>
        <end position="262"/>
    </location>
</feature>
<dbReference type="EMBL" id="QGKM01000005">
    <property type="protein sequence ID" value="PWR00076.1"/>
    <property type="molecule type" value="Genomic_DNA"/>
</dbReference>
<dbReference type="OrthoDB" id="9780793at2"/>
<dbReference type="GO" id="GO:0017004">
    <property type="term" value="P:cytochrome complex assembly"/>
    <property type="evidence" value="ECO:0007669"/>
    <property type="project" value="InterPro"/>
</dbReference>
<gene>
    <name evidence="3" type="ORF">DKW60_02755</name>
</gene>
<dbReference type="Proteomes" id="UP000245539">
    <property type="component" value="Unassembled WGS sequence"/>
</dbReference>
<dbReference type="PANTHER" id="PTHR38034">
    <property type="entry name" value="INNER MEMBRANE PROTEIN YPJD"/>
    <property type="match status" value="1"/>
</dbReference>
<dbReference type="InterPro" id="IPR052372">
    <property type="entry name" value="YpjD/HemX"/>
</dbReference>
<comment type="caution">
    <text evidence="3">The sequence shown here is derived from an EMBL/GenBank/DDBJ whole genome shotgun (WGS) entry which is preliminary data.</text>
</comment>
<reference evidence="3 4" key="1">
    <citation type="submission" date="2018-05" db="EMBL/GenBank/DDBJ databases">
        <title>Leucothrix arctica sp. nov., isolated from Arctic seawater.</title>
        <authorList>
            <person name="Choi A."/>
            <person name="Baek K."/>
        </authorList>
    </citation>
    <scope>NUCLEOTIDE SEQUENCE [LARGE SCALE GENOMIC DNA]</scope>
    <source>
        <strain evidence="3 4">JCM 18388</strain>
    </source>
</reference>
<feature type="transmembrane region" description="Helical" evidence="1">
    <location>
        <begin position="39"/>
        <end position="56"/>
    </location>
</feature>
<dbReference type="GO" id="GO:0005886">
    <property type="term" value="C:plasma membrane"/>
    <property type="evidence" value="ECO:0007669"/>
    <property type="project" value="TreeGrafter"/>
</dbReference>
<feature type="transmembrane region" description="Helical" evidence="1">
    <location>
        <begin position="214"/>
        <end position="232"/>
    </location>
</feature>
<evidence type="ECO:0000313" key="3">
    <source>
        <dbReference type="EMBL" id="PWR00076.1"/>
    </source>
</evidence>
<dbReference type="Pfam" id="PF01578">
    <property type="entry name" value="Cytochrom_C_asm"/>
    <property type="match status" value="1"/>
</dbReference>
<keyword evidence="4" id="KW-1185">Reference proteome</keyword>
<dbReference type="InterPro" id="IPR002541">
    <property type="entry name" value="Cyt_c_assembly"/>
</dbReference>
<feature type="domain" description="Cytochrome c assembly protein" evidence="2">
    <location>
        <begin position="46"/>
        <end position="266"/>
    </location>
</feature>
<evidence type="ECO:0000259" key="2">
    <source>
        <dbReference type="Pfam" id="PF01578"/>
    </source>
</evidence>
<feature type="transmembrane region" description="Helical" evidence="1">
    <location>
        <begin position="179"/>
        <end position="202"/>
    </location>
</feature>
<dbReference type="PANTHER" id="PTHR38034:SF1">
    <property type="entry name" value="INNER MEMBRANE PROTEIN YPJD"/>
    <property type="match status" value="1"/>
</dbReference>
<dbReference type="GO" id="GO:0016787">
    <property type="term" value="F:hydrolase activity"/>
    <property type="evidence" value="ECO:0007669"/>
    <property type="project" value="UniProtKB-KW"/>
</dbReference>
<accession>A0A317CN64</accession>
<keyword evidence="1" id="KW-0812">Transmembrane</keyword>
<keyword evidence="1" id="KW-1133">Transmembrane helix</keyword>
<name>A0A317CN64_9GAMM</name>
<feature type="transmembrane region" description="Helical" evidence="1">
    <location>
        <begin position="127"/>
        <end position="153"/>
    </location>
</feature>
<dbReference type="GO" id="GO:0020037">
    <property type="term" value="F:heme binding"/>
    <property type="evidence" value="ECO:0007669"/>
    <property type="project" value="InterPro"/>
</dbReference>
<proteinExistence type="predicted"/>